<dbReference type="Pfam" id="PF00404">
    <property type="entry name" value="Dockerin_1"/>
    <property type="match status" value="1"/>
</dbReference>
<dbReference type="InterPro" id="IPR001064">
    <property type="entry name" value="Beta/gamma_crystallin"/>
</dbReference>
<protein>
    <recommendedName>
        <fullName evidence="3">cellulase</fullName>
        <ecNumber evidence="3">3.2.1.4</ecNumber>
    </recommendedName>
</protein>
<name>Q0PRN3_RUMCH</name>
<reference evidence="13" key="1">
    <citation type="journal article" date="2007" name="J. Bacteriol.">
        <title>Enzyme diversity of the cellulolytic system produced by Clostridium cellulolyticum explored by two-dimensional analysis: identification of seven genes encoding new dockerin-containing proteins.</title>
        <authorList>
            <person name="Blouzard J.C."/>
            <person name="Bourgeois C."/>
            <person name="de Philip P."/>
            <person name="Valette O."/>
            <person name="Belaich A."/>
            <person name="Tardif C."/>
            <person name="Belaich J.P."/>
            <person name="Pages S."/>
        </authorList>
    </citation>
    <scope>NUCLEOTIDE SEQUENCE</scope>
    <source>
        <strain evidence="13">ATCC 35319</strain>
    </source>
</reference>
<dbReference type="HOGENOM" id="CLU_008033_2_0_9"/>
<keyword evidence="7" id="KW-0136">Cellulose degradation</keyword>
<dbReference type="InterPro" id="IPR012878">
    <property type="entry name" value="Beta-AFase-like_GH127_cat"/>
</dbReference>
<dbReference type="InterPro" id="IPR016134">
    <property type="entry name" value="Dockerin_dom"/>
</dbReference>
<evidence type="ECO:0000256" key="9">
    <source>
        <dbReference type="ARBA" id="ARBA00023295"/>
    </source>
</evidence>
<dbReference type="InterPro" id="IPR036439">
    <property type="entry name" value="Dockerin_dom_sf"/>
</dbReference>
<keyword evidence="9" id="KW-0326">Glycosidase</keyword>
<dbReference type="Pfam" id="PF02018">
    <property type="entry name" value="CBM_4_9"/>
    <property type="match status" value="1"/>
</dbReference>
<dbReference type="PROSITE" id="PS50915">
    <property type="entry name" value="CRYSTALLIN_BETA_GAMMA"/>
    <property type="match status" value="2"/>
</dbReference>
<keyword evidence="6" id="KW-0378">Hydrolase</keyword>
<dbReference type="Pfam" id="PF07944">
    <property type="entry name" value="Beta-AFase-like_GH127_cat"/>
    <property type="match status" value="1"/>
</dbReference>
<dbReference type="OrthoDB" id="9757939at2"/>
<dbReference type="InterPro" id="IPR002105">
    <property type="entry name" value="Dockerin_1_rpt"/>
</dbReference>
<dbReference type="Pfam" id="PF20736">
    <property type="entry name" value="Glyco_hydro127M"/>
    <property type="match status" value="1"/>
</dbReference>
<feature type="domain" description="Dockerin" evidence="12">
    <location>
        <begin position="888"/>
        <end position="954"/>
    </location>
</feature>
<keyword evidence="15" id="KW-1185">Reference proteome</keyword>
<dbReference type="PROSITE" id="PS00018">
    <property type="entry name" value="EF_HAND_1"/>
    <property type="match status" value="1"/>
</dbReference>
<dbReference type="SMART" id="SM00247">
    <property type="entry name" value="XTALbg"/>
    <property type="match status" value="1"/>
</dbReference>
<keyword evidence="4" id="KW-0732">Signal</keyword>
<evidence type="ECO:0000256" key="4">
    <source>
        <dbReference type="ARBA" id="ARBA00022729"/>
    </source>
</evidence>
<dbReference type="PANTHER" id="PTHR31151:SF0">
    <property type="entry name" value="PROLINE-TRNA LIGASE (DUF1680)"/>
    <property type="match status" value="1"/>
</dbReference>
<feature type="domain" description="Beta/gamma crystallin 'Greek key'" evidence="11">
    <location>
        <begin position="845"/>
        <end position="885"/>
    </location>
</feature>
<dbReference type="InterPro" id="IPR008979">
    <property type="entry name" value="Galactose-bd-like_sf"/>
</dbReference>
<keyword evidence="10" id="KW-0624">Polysaccharide degradation</keyword>
<evidence type="ECO:0000259" key="11">
    <source>
        <dbReference type="PROSITE" id="PS50915"/>
    </source>
</evidence>
<dbReference type="CDD" id="cd14256">
    <property type="entry name" value="Dockerin_I"/>
    <property type="match status" value="1"/>
</dbReference>
<evidence type="ECO:0000256" key="1">
    <source>
        <dbReference type="ARBA" id="ARBA00000966"/>
    </source>
</evidence>
<dbReference type="GO" id="GO:0008810">
    <property type="term" value="F:cellulase activity"/>
    <property type="evidence" value="ECO:0007669"/>
    <property type="project" value="UniProtKB-EC"/>
</dbReference>
<evidence type="ECO:0000256" key="8">
    <source>
        <dbReference type="ARBA" id="ARBA00023277"/>
    </source>
</evidence>
<dbReference type="EC" id="3.2.1.4" evidence="3"/>
<dbReference type="Gene3D" id="2.60.120.260">
    <property type="entry name" value="Galactose-binding domain-like"/>
    <property type="match status" value="1"/>
</dbReference>
<evidence type="ECO:0000256" key="2">
    <source>
        <dbReference type="ARBA" id="ARBA00009646"/>
    </source>
</evidence>
<dbReference type="AlphaFoldDB" id="Q0PRN3"/>
<dbReference type="SUPFAM" id="SSF63446">
    <property type="entry name" value="Type I dockerin domain"/>
    <property type="match status" value="1"/>
</dbReference>
<evidence type="ECO:0000259" key="12">
    <source>
        <dbReference type="PROSITE" id="PS51766"/>
    </source>
</evidence>
<organism evidence="13">
    <name type="scientific">Ruminiclostridium cellulolyticum (strain ATCC 35319 / DSM 5812 / JCM 6584 / H10)</name>
    <name type="common">Clostridium cellulolyticum</name>
    <dbReference type="NCBI Taxonomy" id="394503"/>
    <lineage>
        <taxon>Bacteria</taxon>
        <taxon>Bacillati</taxon>
        <taxon>Bacillota</taxon>
        <taxon>Clostridia</taxon>
        <taxon>Eubacteriales</taxon>
        <taxon>Oscillospiraceae</taxon>
        <taxon>Ruminiclostridium</taxon>
    </lineage>
</organism>
<evidence type="ECO:0000256" key="10">
    <source>
        <dbReference type="ARBA" id="ARBA00023326"/>
    </source>
</evidence>
<evidence type="ECO:0000256" key="7">
    <source>
        <dbReference type="ARBA" id="ARBA00023001"/>
    </source>
</evidence>
<dbReference type="eggNOG" id="COG3533">
    <property type="taxonomic scope" value="Bacteria"/>
</dbReference>
<feature type="domain" description="Beta/gamma crystallin 'Greek key'" evidence="11">
    <location>
        <begin position="799"/>
        <end position="843"/>
    </location>
</feature>
<gene>
    <name evidence="14" type="ordered locus">Ccel_1236</name>
</gene>
<evidence type="ECO:0000256" key="6">
    <source>
        <dbReference type="ARBA" id="ARBA00022801"/>
    </source>
</evidence>
<keyword evidence="5" id="KW-0677">Repeat</keyword>
<evidence type="ECO:0000313" key="14">
    <source>
        <dbReference type="EMBL" id="ACL75592.1"/>
    </source>
</evidence>
<dbReference type="PROSITE" id="PS51766">
    <property type="entry name" value="DOCKERIN"/>
    <property type="match status" value="1"/>
</dbReference>
<comment type="similarity">
    <text evidence="2">Belongs to the beta/gamma-crystallin family.</text>
</comment>
<dbReference type="InterPro" id="IPR008928">
    <property type="entry name" value="6-hairpin_glycosidase_sf"/>
</dbReference>
<dbReference type="SUPFAM" id="SSF49785">
    <property type="entry name" value="Galactose-binding domain-like"/>
    <property type="match status" value="1"/>
</dbReference>
<dbReference type="Gene3D" id="2.60.20.10">
    <property type="entry name" value="Crystallins"/>
    <property type="match status" value="1"/>
</dbReference>
<dbReference type="KEGG" id="cce:Ccel_1236"/>
<keyword evidence="8" id="KW-0119">Carbohydrate metabolism</keyword>
<evidence type="ECO:0000256" key="5">
    <source>
        <dbReference type="ARBA" id="ARBA00022737"/>
    </source>
</evidence>
<sequence>MLKTMSILLPCLLIFSLIFSVQIPLSASAANVELLKQFDMEQVKITDTYYVNALNKEVAYLQAIDPNRLLVGFKKTAGLSTTYSYYGGWENNTLIQGHTMGHYMSALAQAYKNTKSDPTVNADLKSRIDLIISELQACQNKNGNGYLFATPATQFDVVEGKASGSSWVPWYTMHKIMSGLLDIYKFGGNQTALTIATNLGNWIYKRVNAWDSATQSRVLGVEYGGMNDCLYELYKLTGNGNHLTAAHKFDENSLFNTIAAGTNVLPGKHANTTIPKFIGALNRYSTLGTSESSYLKAAQQFWAIVLKDHTYVTGGNSEDERFRDAGKLDAYRDNVNNETCNVNNMLKLTKELFKATGDVKYADYYENALINEIMASQNPETGMATYFKAMGTGYFKVFSSQFNHFWCCTGTGMENFTKLNDSLYYNNGSDLYVNMYLSSTLNWSEKGLSLTQQANLPLSDKVTFTINSASSSEVKIKFRSPAWIAAGQNITVKVNGTPINVDKANGYLDVSRVWQTGDTVELTLPTEVRVSRLTDSPNTVAFTYGPVVLSAGLGTESMTTQSHGVQVLKATKNVTIKETININTAASPSIDNWLANIKNNLVQTPGKLEFTLKNTDEDNHLVFTPHYQRYKDRYGIYFKLGTYEGKQPTDNLLDNPDIESGNTTGWTVNGAGTIASSTVQKHSGSYSLLHTGRTGAWNGPIQNITTKVQNGNTYTCSGWVILDNTASAPITMTIRKTDDNGTSYVNIATATGSNSSWVQLSGNYTLNVTGALTDLSIYFEGPDSGTNFYVDDALVKVYGKTTFYQNTSFGGTAVSLNPGSYTTAQLTAAGISDNWASSIKIPEGYTVEIYDDDNFTGTKWSFSADNSNFIEAGCNDKMSSVKIFPTLSQVKYGDINRDGTVDTIDFALLKQFLLGAQVTIDSVAADLDGDESVTAMDFAVFKKYLLGQITELPAF</sequence>
<dbReference type="SUPFAM" id="SSF48208">
    <property type="entry name" value="Six-hairpin glycosidases"/>
    <property type="match status" value="1"/>
</dbReference>
<dbReference type="InterPro" id="IPR003305">
    <property type="entry name" value="CenC_carb-bd"/>
</dbReference>
<dbReference type="Proteomes" id="UP000001349">
    <property type="component" value="Chromosome"/>
</dbReference>
<proteinExistence type="inferred from homology"/>
<dbReference type="EMBL" id="CP001348">
    <property type="protein sequence ID" value="ACL75592.1"/>
    <property type="molecule type" value="Genomic_DNA"/>
</dbReference>
<dbReference type="InterPro" id="IPR011024">
    <property type="entry name" value="G_crystallin-like"/>
</dbReference>
<evidence type="ECO:0000256" key="3">
    <source>
        <dbReference type="ARBA" id="ARBA00012601"/>
    </source>
</evidence>
<dbReference type="InterPro" id="IPR049046">
    <property type="entry name" value="Beta-AFase-like_GH127_middle"/>
</dbReference>
<dbReference type="SUPFAM" id="SSF49695">
    <property type="entry name" value="gamma-Crystallin-like"/>
    <property type="match status" value="1"/>
</dbReference>
<dbReference type="eggNOG" id="COG3507">
    <property type="taxonomic scope" value="Bacteria"/>
</dbReference>
<dbReference type="InterPro" id="IPR018247">
    <property type="entry name" value="EF_Hand_1_Ca_BS"/>
</dbReference>
<evidence type="ECO:0000313" key="15">
    <source>
        <dbReference type="Proteomes" id="UP000001349"/>
    </source>
</evidence>
<dbReference type="GO" id="GO:0030245">
    <property type="term" value="P:cellulose catabolic process"/>
    <property type="evidence" value="ECO:0007669"/>
    <property type="project" value="UniProtKB-KW"/>
</dbReference>
<dbReference type="STRING" id="394503.Ccel_1236"/>
<comment type="catalytic activity">
    <reaction evidence="1">
        <text>Endohydrolysis of (1-&gt;4)-beta-D-glucosidic linkages in cellulose, lichenin and cereal beta-D-glucans.</text>
        <dbReference type="EC" id="3.2.1.4"/>
    </reaction>
</comment>
<evidence type="ECO:0000313" key="13">
    <source>
        <dbReference type="EMBL" id="ABG76968.1"/>
    </source>
</evidence>
<dbReference type="PANTHER" id="PTHR31151">
    <property type="entry name" value="PROLINE-TRNA LIGASE (DUF1680)"/>
    <property type="match status" value="1"/>
</dbReference>
<reference evidence="14 15" key="2">
    <citation type="submission" date="2009-01" db="EMBL/GenBank/DDBJ databases">
        <title>Complete sequence of Clostridium cellulolyticum H10.</title>
        <authorList>
            <consortium name="US DOE Joint Genome Institute"/>
            <person name="Lucas S."/>
            <person name="Copeland A."/>
            <person name="Lapidus A."/>
            <person name="Glavina del Rio T."/>
            <person name="Dalin E."/>
            <person name="Tice H."/>
            <person name="Bruce D."/>
            <person name="Goodwin L."/>
            <person name="Pitluck S."/>
            <person name="Chertkov O."/>
            <person name="Saunders E."/>
            <person name="Brettin T."/>
            <person name="Detter J.C."/>
            <person name="Han C."/>
            <person name="Larimer F."/>
            <person name="Land M."/>
            <person name="Hauser L."/>
            <person name="Kyrpides N."/>
            <person name="Ivanova N."/>
            <person name="Zhou J."/>
            <person name="Richardson P."/>
        </authorList>
    </citation>
    <scope>NUCLEOTIDE SEQUENCE [LARGE SCALE GENOMIC DNA]</scope>
    <source>
        <strain evidence="15">ATCC 35319 / DSM 5812 / JCM 6584 / H10</strain>
        <strain evidence="14">H10</strain>
    </source>
</reference>
<dbReference type="Gene3D" id="1.10.1330.10">
    <property type="entry name" value="Dockerin domain"/>
    <property type="match status" value="1"/>
</dbReference>
<dbReference type="RefSeq" id="WP_015924741.1">
    <property type="nucleotide sequence ID" value="NC_011898.1"/>
</dbReference>
<dbReference type="EMBL" id="DQ778333">
    <property type="protein sequence ID" value="ABG76968.1"/>
    <property type="molecule type" value="Genomic_DNA"/>
</dbReference>
<accession>Q0PRN3</accession>
<dbReference type="CAZy" id="CBM22">
    <property type="family name" value="Carbohydrate-Binding Module Family 22"/>
</dbReference>